<dbReference type="PROSITE" id="PS00109">
    <property type="entry name" value="PROTEIN_KINASE_TYR"/>
    <property type="match status" value="1"/>
</dbReference>
<dbReference type="STRING" id="1182545.A0A072PFE5"/>
<dbReference type="VEuPathDB" id="FungiDB:A1O9_05921"/>
<dbReference type="HOGENOM" id="CLU_059226_0_0_1"/>
<protein>
    <recommendedName>
        <fullName evidence="1">non-specific serine/threonine protein kinase</fullName>
        <ecNumber evidence="1">2.7.11.1</ecNumber>
    </recommendedName>
</protein>
<dbReference type="EC" id="2.7.11.1" evidence="1"/>
<gene>
    <name evidence="5" type="ORF">A1O9_05921</name>
</gene>
<dbReference type="SUPFAM" id="SSF56112">
    <property type="entry name" value="Protein kinase-like (PK-like)"/>
    <property type="match status" value="1"/>
</dbReference>
<organism evidence="5 6">
    <name type="scientific">Exophiala aquamarina CBS 119918</name>
    <dbReference type="NCBI Taxonomy" id="1182545"/>
    <lineage>
        <taxon>Eukaryota</taxon>
        <taxon>Fungi</taxon>
        <taxon>Dikarya</taxon>
        <taxon>Ascomycota</taxon>
        <taxon>Pezizomycotina</taxon>
        <taxon>Eurotiomycetes</taxon>
        <taxon>Chaetothyriomycetidae</taxon>
        <taxon>Chaetothyriales</taxon>
        <taxon>Herpotrichiellaceae</taxon>
        <taxon>Exophiala</taxon>
    </lineage>
</organism>
<evidence type="ECO:0000256" key="3">
    <source>
        <dbReference type="ARBA" id="ARBA00048679"/>
    </source>
</evidence>
<comment type="caution">
    <text evidence="5">The sequence shown here is derived from an EMBL/GenBank/DDBJ whole genome shotgun (WGS) entry which is preliminary data.</text>
</comment>
<reference evidence="5 6" key="1">
    <citation type="submission" date="2013-03" db="EMBL/GenBank/DDBJ databases">
        <title>The Genome Sequence of Exophiala aquamarina CBS 119918.</title>
        <authorList>
            <consortium name="The Broad Institute Genomics Platform"/>
            <person name="Cuomo C."/>
            <person name="de Hoog S."/>
            <person name="Gorbushina A."/>
            <person name="Walker B."/>
            <person name="Young S.K."/>
            <person name="Zeng Q."/>
            <person name="Gargeya S."/>
            <person name="Fitzgerald M."/>
            <person name="Haas B."/>
            <person name="Abouelleil A."/>
            <person name="Allen A.W."/>
            <person name="Alvarado L."/>
            <person name="Arachchi H.M."/>
            <person name="Berlin A.M."/>
            <person name="Chapman S.B."/>
            <person name="Gainer-Dewar J."/>
            <person name="Goldberg J."/>
            <person name="Griggs A."/>
            <person name="Gujja S."/>
            <person name="Hansen M."/>
            <person name="Howarth C."/>
            <person name="Imamovic A."/>
            <person name="Ireland A."/>
            <person name="Larimer J."/>
            <person name="McCowan C."/>
            <person name="Murphy C."/>
            <person name="Pearson M."/>
            <person name="Poon T.W."/>
            <person name="Priest M."/>
            <person name="Roberts A."/>
            <person name="Saif S."/>
            <person name="Shea T."/>
            <person name="Sisk P."/>
            <person name="Sykes S."/>
            <person name="Wortman J."/>
            <person name="Nusbaum C."/>
            <person name="Birren B."/>
        </authorList>
    </citation>
    <scope>NUCLEOTIDE SEQUENCE [LARGE SCALE GENOMIC DNA]</scope>
    <source>
        <strain evidence="5 6">CBS 119918</strain>
    </source>
</reference>
<proteinExistence type="predicted"/>
<accession>A0A072PFE5</accession>
<dbReference type="Gene3D" id="3.90.1200.10">
    <property type="match status" value="1"/>
</dbReference>
<comment type="catalytic activity">
    <reaction evidence="3">
        <text>L-seryl-[protein] + ATP = O-phospho-L-seryl-[protein] + ADP + H(+)</text>
        <dbReference type="Rhea" id="RHEA:17989"/>
        <dbReference type="Rhea" id="RHEA-COMP:9863"/>
        <dbReference type="Rhea" id="RHEA-COMP:11604"/>
        <dbReference type="ChEBI" id="CHEBI:15378"/>
        <dbReference type="ChEBI" id="CHEBI:29999"/>
        <dbReference type="ChEBI" id="CHEBI:30616"/>
        <dbReference type="ChEBI" id="CHEBI:83421"/>
        <dbReference type="ChEBI" id="CHEBI:456216"/>
        <dbReference type="EC" id="2.7.11.1"/>
    </reaction>
</comment>
<name>A0A072PFE5_9EURO</name>
<dbReference type="InterPro" id="IPR011009">
    <property type="entry name" value="Kinase-like_dom_sf"/>
</dbReference>
<evidence type="ECO:0000256" key="2">
    <source>
        <dbReference type="ARBA" id="ARBA00047899"/>
    </source>
</evidence>
<dbReference type="GeneID" id="25280841"/>
<dbReference type="GO" id="GO:0004674">
    <property type="term" value="F:protein serine/threonine kinase activity"/>
    <property type="evidence" value="ECO:0007669"/>
    <property type="project" value="UniProtKB-EC"/>
</dbReference>
<dbReference type="RefSeq" id="XP_013260588.1">
    <property type="nucleotide sequence ID" value="XM_013405134.1"/>
</dbReference>
<dbReference type="Gene3D" id="3.30.200.20">
    <property type="entry name" value="Phosphorylase Kinase, domain 1"/>
    <property type="match status" value="1"/>
</dbReference>
<evidence type="ECO:0000313" key="5">
    <source>
        <dbReference type="EMBL" id="KEF57998.1"/>
    </source>
</evidence>
<sequence>MATTQDEKVDAKVRKGLAGTSFEPSSLQRLSGGLVNWGYQAALLVPLDDGTSEVFLKHGETFLAKIPDFEVGLLRCRMEAQALRHLTEFPFAGQTDHADSHRFIVLTPKLLYFDEANTTQIHGYIPNSTTLQAYILQHYSAPTNKSQEIECRQMGKAIGRWMNEFVKYTASQPEIKQCAVDNRDAQPIRHQFSYGWLHDRIEEYPRILSETKEILEHVLRMATEELEDESRLQVVHGDLAPANIVLSDRPLEEHRETRIFVVDWEVIHMGGRHFDFGQMAVELYLLWLRKGITAGLWILEGLITAFHGLDEDLAFRVAIHMGSYLICMAPLTPEWGTPEQIEDLVRAGRDILFHAWNKDGVWFGNSELACLFTCVPSSKQ</sequence>
<dbReference type="Proteomes" id="UP000027920">
    <property type="component" value="Unassembled WGS sequence"/>
</dbReference>
<keyword evidence="6" id="KW-1185">Reference proteome</keyword>
<dbReference type="EMBL" id="AMGV01000004">
    <property type="protein sequence ID" value="KEF57998.1"/>
    <property type="molecule type" value="Genomic_DNA"/>
</dbReference>
<feature type="domain" description="Aminoglycoside phosphotransferase" evidence="4">
    <location>
        <begin position="46"/>
        <end position="280"/>
    </location>
</feature>
<dbReference type="OrthoDB" id="25129at2759"/>
<comment type="catalytic activity">
    <reaction evidence="2">
        <text>L-threonyl-[protein] + ATP = O-phospho-L-threonyl-[protein] + ADP + H(+)</text>
        <dbReference type="Rhea" id="RHEA:46608"/>
        <dbReference type="Rhea" id="RHEA-COMP:11060"/>
        <dbReference type="Rhea" id="RHEA-COMP:11605"/>
        <dbReference type="ChEBI" id="CHEBI:15378"/>
        <dbReference type="ChEBI" id="CHEBI:30013"/>
        <dbReference type="ChEBI" id="CHEBI:30616"/>
        <dbReference type="ChEBI" id="CHEBI:61977"/>
        <dbReference type="ChEBI" id="CHEBI:456216"/>
        <dbReference type="EC" id="2.7.11.1"/>
    </reaction>
</comment>
<evidence type="ECO:0000256" key="1">
    <source>
        <dbReference type="ARBA" id="ARBA00012513"/>
    </source>
</evidence>
<dbReference type="AlphaFoldDB" id="A0A072PFE5"/>
<evidence type="ECO:0000313" key="6">
    <source>
        <dbReference type="Proteomes" id="UP000027920"/>
    </source>
</evidence>
<dbReference type="InterPro" id="IPR002575">
    <property type="entry name" value="Aminoglycoside_PTrfase"/>
</dbReference>
<dbReference type="Pfam" id="PF01636">
    <property type="entry name" value="APH"/>
    <property type="match status" value="1"/>
</dbReference>
<evidence type="ECO:0000259" key="4">
    <source>
        <dbReference type="Pfam" id="PF01636"/>
    </source>
</evidence>
<dbReference type="InterPro" id="IPR008266">
    <property type="entry name" value="Tyr_kinase_AS"/>
</dbReference>